<dbReference type="SMART" id="SM01012">
    <property type="entry name" value="ANTAR"/>
    <property type="match status" value="1"/>
</dbReference>
<gene>
    <name evidence="5" type="ORF">RHODO2019_16220</name>
</gene>
<keyword evidence="6" id="KW-1185">Reference proteome</keyword>
<sequence>MPTPPGGTPRHPADDPAGFPPLGIAPAPALHPVHEAVADRPHDVAEVVVELGRSILDEHDLLELLQRVVDVAARTIAGVDSAGVTAHLHGRPFTAVHTDRTTLEVDVHQYEADEGPCLQAMRTGEVVRVDVATSRLLWPEFTADAEAAGIRSFLAAPLGAEHRLGALNLYSRSPDGFGTPDAAFLAVLTAHATRAIEDYARLSAADLLAVQLREALASRAPIEQAKGILMAVHGIDDGAAFERLRTESQHRNVRLHEVAVEFVRAHTTR</sequence>
<dbReference type="RefSeq" id="WP_265382753.1">
    <property type="nucleotide sequence ID" value="NZ_CP110615.1"/>
</dbReference>
<organism evidence="5 6">
    <name type="scientific">Rhodococcus antarcticus</name>
    <dbReference type="NCBI Taxonomy" id="2987751"/>
    <lineage>
        <taxon>Bacteria</taxon>
        <taxon>Bacillati</taxon>
        <taxon>Actinomycetota</taxon>
        <taxon>Actinomycetes</taxon>
        <taxon>Mycobacteriales</taxon>
        <taxon>Nocardiaceae</taxon>
        <taxon>Rhodococcus</taxon>
    </lineage>
</organism>
<dbReference type="InterPro" id="IPR036388">
    <property type="entry name" value="WH-like_DNA-bd_sf"/>
</dbReference>
<dbReference type="InterPro" id="IPR005561">
    <property type="entry name" value="ANTAR"/>
</dbReference>
<proteinExistence type="predicted"/>
<dbReference type="SUPFAM" id="SSF55781">
    <property type="entry name" value="GAF domain-like"/>
    <property type="match status" value="1"/>
</dbReference>
<evidence type="ECO:0000256" key="2">
    <source>
        <dbReference type="ARBA" id="ARBA00023163"/>
    </source>
</evidence>
<accession>A0ABY6NZ59</accession>
<dbReference type="InterPro" id="IPR012074">
    <property type="entry name" value="GAF_ANTAR"/>
</dbReference>
<dbReference type="InterPro" id="IPR003018">
    <property type="entry name" value="GAF"/>
</dbReference>
<dbReference type="Proteomes" id="UP001164965">
    <property type="component" value="Chromosome"/>
</dbReference>
<protein>
    <submittedName>
        <fullName evidence="5">GAF and ANTAR domain-containing protein</fullName>
    </submittedName>
</protein>
<dbReference type="Gene3D" id="1.10.10.10">
    <property type="entry name" value="Winged helix-like DNA-binding domain superfamily/Winged helix DNA-binding domain"/>
    <property type="match status" value="1"/>
</dbReference>
<evidence type="ECO:0000259" key="4">
    <source>
        <dbReference type="PROSITE" id="PS50921"/>
    </source>
</evidence>
<dbReference type="Gene3D" id="3.30.450.40">
    <property type="match status" value="1"/>
</dbReference>
<feature type="region of interest" description="Disordered" evidence="3">
    <location>
        <begin position="1"/>
        <end position="25"/>
    </location>
</feature>
<reference evidence="5" key="1">
    <citation type="submission" date="2022-10" db="EMBL/GenBank/DDBJ databases">
        <title>Rhodococcus sp.75.</title>
        <authorList>
            <person name="Sun M."/>
        </authorList>
    </citation>
    <scope>NUCLEOTIDE SEQUENCE</scope>
    <source>
        <strain evidence="5">75</strain>
    </source>
</reference>
<dbReference type="SMART" id="SM00065">
    <property type="entry name" value="GAF"/>
    <property type="match status" value="1"/>
</dbReference>
<keyword evidence="2" id="KW-0804">Transcription</keyword>
<dbReference type="Pfam" id="PF03861">
    <property type="entry name" value="ANTAR"/>
    <property type="match status" value="1"/>
</dbReference>
<dbReference type="PIRSF" id="PIRSF036625">
    <property type="entry name" value="GAF_ANTAR"/>
    <property type="match status" value="1"/>
</dbReference>
<evidence type="ECO:0000313" key="5">
    <source>
        <dbReference type="EMBL" id="UZJ24646.1"/>
    </source>
</evidence>
<feature type="domain" description="ANTAR" evidence="4">
    <location>
        <begin position="202"/>
        <end position="263"/>
    </location>
</feature>
<dbReference type="EMBL" id="CP110615">
    <property type="protein sequence ID" value="UZJ24646.1"/>
    <property type="molecule type" value="Genomic_DNA"/>
</dbReference>
<evidence type="ECO:0000256" key="1">
    <source>
        <dbReference type="ARBA" id="ARBA00023015"/>
    </source>
</evidence>
<dbReference type="Pfam" id="PF13185">
    <property type="entry name" value="GAF_2"/>
    <property type="match status" value="1"/>
</dbReference>
<name>A0ABY6NZ59_9NOCA</name>
<evidence type="ECO:0000256" key="3">
    <source>
        <dbReference type="SAM" id="MobiDB-lite"/>
    </source>
</evidence>
<evidence type="ECO:0000313" key="6">
    <source>
        <dbReference type="Proteomes" id="UP001164965"/>
    </source>
</evidence>
<dbReference type="InterPro" id="IPR029016">
    <property type="entry name" value="GAF-like_dom_sf"/>
</dbReference>
<keyword evidence="1" id="KW-0805">Transcription regulation</keyword>
<dbReference type="PROSITE" id="PS50921">
    <property type="entry name" value="ANTAR"/>
    <property type="match status" value="1"/>
</dbReference>